<dbReference type="Pfam" id="PF13731">
    <property type="entry name" value="WxL"/>
    <property type="match status" value="1"/>
</dbReference>
<evidence type="ECO:0000313" key="6">
    <source>
        <dbReference type="Proteomes" id="UP000183039"/>
    </source>
</evidence>
<feature type="chain" id="PRO_5044546859" description="WxL domain-containing protein" evidence="1">
    <location>
        <begin position="32"/>
        <end position="932"/>
    </location>
</feature>
<dbReference type="OrthoDB" id="2171441at2"/>
<protein>
    <recommendedName>
        <fullName evidence="2">WxL domain-containing protein</fullName>
    </recommendedName>
</protein>
<name>A0A0S3KFD5_9ENTE</name>
<feature type="signal peptide" evidence="1">
    <location>
        <begin position="1"/>
        <end position="31"/>
    </location>
</feature>
<keyword evidence="1" id="KW-0732">Signal</keyword>
<dbReference type="InterPro" id="IPR027994">
    <property type="entry name" value="WxL_dom"/>
</dbReference>
<reference evidence="3 5" key="2">
    <citation type="submission" date="2015-12" db="EMBL/GenBank/DDBJ databases">
        <authorList>
            <person name="Lauer A."/>
            <person name="Humrighouse B."/>
            <person name="Loparev V."/>
            <person name="Shewmaker P.L."/>
            <person name="Whitney A.M."/>
            <person name="McLaughlin R.W."/>
        </authorList>
    </citation>
    <scope>NUCLEOTIDE SEQUENCE [LARGE SCALE GENOMIC DNA]</scope>
    <source>
        <strain evidence="3 5">LMG 23085</strain>
    </source>
</reference>
<dbReference type="EMBL" id="CP013614">
    <property type="protein sequence ID" value="ALS03002.1"/>
    <property type="molecule type" value="Genomic_DNA"/>
</dbReference>
<organism evidence="4 6">
    <name type="scientific">Enterococcus silesiacus</name>
    <dbReference type="NCBI Taxonomy" id="332949"/>
    <lineage>
        <taxon>Bacteria</taxon>
        <taxon>Bacillati</taxon>
        <taxon>Bacillota</taxon>
        <taxon>Bacilli</taxon>
        <taxon>Lactobacillales</taxon>
        <taxon>Enterococcaceae</taxon>
        <taxon>Enterococcus</taxon>
    </lineage>
</organism>
<evidence type="ECO:0000313" key="4">
    <source>
        <dbReference type="EMBL" id="OJG92944.1"/>
    </source>
</evidence>
<evidence type="ECO:0000256" key="1">
    <source>
        <dbReference type="SAM" id="SignalP"/>
    </source>
</evidence>
<dbReference type="NCBIfam" id="TIGR04226">
    <property type="entry name" value="RrgB_K2N_iso_D2"/>
    <property type="match status" value="1"/>
</dbReference>
<dbReference type="SUPFAM" id="SSF49401">
    <property type="entry name" value="Bacterial adhesins"/>
    <property type="match status" value="2"/>
</dbReference>
<accession>A0A0S3KFD5</accession>
<evidence type="ECO:0000313" key="3">
    <source>
        <dbReference type="EMBL" id="ALS03002.1"/>
    </source>
</evidence>
<dbReference type="AlphaFoldDB" id="A0A0S3KFD5"/>
<dbReference type="NCBIfam" id="TIGR01451">
    <property type="entry name" value="B_ant_repeat"/>
    <property type="match status" value="2"/>
</dbReference>
<dbReference type="InterPro" id="IPR026466">
    <property type="entry name" value="Fim_isopep_form_D2_dom"/>
</dbReference>
<dbReference type="RefSeq" id="WP_071876511.1">
    <property type="nucleotide sequence ID" value="NZ_JXLC01000003.1"/>
</dbReference>
<proteinExistence type="predicted"/>
<dbReference type="EMBL" id="JXLC01000003">
    <property type="protein sequence ID" value="OJG92944.1"/>
    <property type="molecule type" value="Genomic_DNA"/>
</dbReference>
<dbReference type="Gene3D" id="2.60.40.740">
    <property type="match status" value="2"/>
</dbReference>
<keyword evidence="5" id="KW-1185">Reference proteome</keyword>
<dbReference type="Proteomes" id="UP000183039">
    <property type="component" value="Unassembled WGS sequence"/>
</dbReference>
<gene>
    <name evidence="3" type="ORF">ATZ33_16935</name>
    <name evidence="4" type="ORF">RV15_GL002078</name>
</gene>
<dbReference type="KEGG" id="ess:ATZ33_16935"/>
<dbReference type="Proteomes" id="UP000065511">
    <property type="component" value="Chromosome"/>
</dbReference>
<sequence>MKKVKLQKSNMFWVSLILLFGVFFGANEASAEEVSTPNSPLIQGDGLSFVNNGVTRAVPTFDWRLLDDDGIDLSTFNKVTVNTPAKLTGGAFDNTQRQYYMFFGHVGKNLTYNSSTGFKVAGNMSAVLGDSVNLPVLSPGMIGVKKDGTADQQVFGYDYNYTNNSVGRTGSNFDIGDAVLNPVTGNWEVTRSGVTPNTQSTAGDNKTYIMEQYVKDNEIVAYGYLMRGTGSIGNTDPKPLPVRVHGSVVDFQSGRIRFDVNYYNDSGETKNFAMTHGSHMDVGGNHMSSKLYSYGEAGLYFNEPNKTLADGIPARIYFFTNLGYGESLGPNALKTGDLDIFGVYENLYKISHWTAINKNIWTNRMVGRTNAYEPWDTIMPKDHYYPLSHPIFALRWPLVTVLPYEIGHGALDMSIEEPAELKPGAQKTFKNLTESIPKKNLVGDTLEFTLTATNHGAGVINDWQQIMLADMLPKELELVRESLSVTDVDGTVTNLAPTDYDYDPGVDINTFRLKNLYTIPPDKEVTIKYKAKIISGVNTTITNQFLALNPQSQNALADVKISISAEPAKPEATKIYKNETTSGDSNRVDDTLSFELTATNTGGSVWEGVTWTDTYPNELELDKFSFELVDAEGVGTMVVPTFTENPRTFEINDALDVQPGKQIKVRYKAKIIGGGNTTITNKFEASNINNQNATAQVDIPIAENKKDLTIEFVDKMGNTRYTSILLSATVGEFVKLKELAETEGTEVFNAIKTVESDGYKLVQRPLDEASVEIIDGENRVQYVFDGKLILFSAPDVIDFKTQKYDGKTTRVNAPDYYGADLVVKDGRAVKERWTLTAKLDKELTSTDPTAQNSVLKNAILYFYKGNKITLSTGAEMIMRDTNKSDQELYNISDTWLGTQTGDGFKLEVDPGDVKKLGSYEAEILWELAATPE</sequence>
<reference evidence="4 6" key="1">
    <citation type="submission" date="2014-12" db="EMBL/GenBank/DDBJ databases">
        <title>Draft genome sequences of 29 type strains of Enterococci.</title>
        <authorList>
            <person name="Zhong Z."/>
            <person name="Sun Z."/>
            <person name="Liu W."/>
            <person name="Zhang W."/>
            <person name="Zhang H."/>
        </authorList>
    </citation>
    <scope>NUCLEOTIDE SEQUENCE [LARGE SCALE GENOMIC DNA]</scope>
    <source>
        <strain evidence="4 6">DSM 22801</strain>
    </source>
</reference>
<dbReference type="InterPro" id="IPR008966">
    <property type="entry name" value="Adhesion_dom_sf"/>
</dbReference>
<feature type="domain" description="WxL" evidence="2">
    <location>
        <begin position="788"/>
        <end position="931"/>
    </location>
</feature>
<dbReference type="InterPro" id="IPR047589">
    <property type="entry name" value="DUF11_rpt"/>
</dbReference>
<evidence type="ECO:0000259" key="2">
    <source>
        <dbReference type="Pfam" id="PF13731"/>
    </source>
</evidence>
<evidence type="ECO:0000313" key="5">
    <source>
        <dbReference type="Proteomes" id="UP000065511"/>
    </source>
</evidence>